<keyword evidence="4" id="KW-0029">Amino-acid transport</keyword>
<comment type="subcellular location">
    <subcellularLocation>
        <location evidence="1">Membrane</location>
        <topology evidence="1">Multi-pass membrane protein</topology>
    </subcellularLocation>
</comment>
<evidence type="ECO:0000256" key="7">
    <source>
        <dbReference type="SAM" id="Phobius"/>
    </source>
</evidence>
<keyword evidence="6 7" id="KW-0472">Membrane</keyword>
<dbReference type="Pfam" id="PF01490">
    <property type="entry name" value="Aa_trans"/>
    <property type="match status" value="1"/>
</dbReference>
<evidence type="ECO:0000256" key="5">
    <source>
        <dbReference type="ARBA" id="ARBA00022989"/>
    </source>
</evidence>
<comment type="caution">
    <text evidence="9">The sequence shown here is derived from an EMBL/GenBank/DDBJ whole genome shotgun (WGS) entry which is preliminary data.</text>
</comment>
<feature type="transmembrane region" description="Helical" evidence="7">
    <location>
        <begin position="49"/>
        <end position="70"/>
    </location>
</feature>
<protein>
    <recommendedName>
        <fullName evidence="8">Amino acid transporter transmembrane domain-containing protein</fullName>
    </recommendedName>
</protein>
<evidence type="ECO:0000256" key="2">
    <source>
        <dbReference type="ARBA" id="ARBA00022448"/>
    </source>
</evidence>
<feature type="transmembrane region" description="Helical" evidence="7">
    <location>
        <begin position="194"/>
        <end position="215"/>
    </location>
</feature>
<feature type="transmembrane region" description="Helical" evidence="7">
    <location>
        <begin position="146"/>
        <end position="165"/>
    </location>
</feature>
<gene>
    <name evidence="9" type="ORF">K2173_007060</name>
</gene>
<evidence type="ECO:0000256" key="4">
    <source>
        <dbReference type="ARBA" id="ARBA00022970"/>
    </source>
</evidence>
<evidence type="ECO:0000313" key="10">
    <source>
        <dbReference type="Proteomes" id="UP001159364"/>
    </source>
</evidence>
<organism evidence="9 10">
    <name type="scientific">Erythroxylum novogranatense</name>
    <dbReference type="NCBI Taxonomy" id="1862640"/>
    <lineage>
        <taxon>Eukaryota</taxon>
        <taxon>Viridiplantae</taxon>
        <taxon>Streptophyta</taxon>
        <taxon>Embryophyta</taxon>
        <taxon>Tracheophyta</taxon>
        <taxon>Spermatophyta</taxon>
        <taxon>Magnoliopsida</taxon>
        <taxon>eudicotyledons</taxon>
        <taxon>Gunneridae</taxon>
        <taxon>Pentapetalae</taxon>
        <taxon>rosids</taxon>
        <taxon>fabids</taxon>
        <taxon>Malpighiales</taxon>
        <taxon>Erythroxylaceae</taxon>
        <taxon>Erythroxylum</taxon>
    </lineage>
</organism>
<keyword evidence="10" id="KW-1185">Reference proteome</keyword>
<dbReference type="GO" id="GO:0015179">
    <property type="term" value="F:L-amino acid transmembrane transporter activity"/>
    <property type="evidence" value="ECO:0007669"/>
    <property type="project" value="TreeGrafter"/>
</dbReference>
<evidence type="ECO:0000256" key="1">
    <source>
        <dbReference type="ARBA" id="ARBA00004141"/>
    </source>
</evidence>
<sequence>MNSIPMLTYLAPLIIFVNVVNLGAMGVVMTENEMFYLKNRPPLEAFSGFSVFFYSLGVVVYAFEGIDMMLPLQYEAKHKAKFGKVSTLYMTFIALLYGRFRVLGYFASGDNTKDVIGLCVNLFFTFPLMMNPVDEVIEMRCCGSRYFLWLRWVAVLRVSLIALLVPNFADFLALVGSSGVCITCFRGFILDSAIIAFGSIVAVSGTWISLLEILATKSS</sequence>
<dbReference type="EMBL" id="JAIWQS010000010">
    <property type="protein sequence ID" value="KAJ8752750.1"/>
    <property type="molecule type" value="Genomic_DNA"/>
</dbReference>
<name>A0AAV8SL23_9ROSI</name>
<reference evidence="9 10" key="1">
    <citation type="submission" date="2021-09" db="EMBL/GenBank/DDBJ databases">
        <title>Genomic insights and catalytic innovation underlie evolution of tropane alkaloids biosynthesis.</title>
        <authorList>
            <person name="Wang Y.-J."/>
            <person name="Tian T."/>
            <person name="Huang J.-P."/>
            <person name="Huang S.-X."/>
        </authorList>
    </citation>
    <scope>NUCLEOTIDE SEQUENCE [LARGE SCALE GENOMIC DNA]</scope>
    <source>
        <strain evidence="9">KIB-2018</strain>
        <tissue evidence="9">Leaf</tissue>
    </source>
</reference>
<keyword evidence="3 7" id="KW-0812">Transmembrane</keyword>
<keyword evidence="5 7" id="KW-1133">Transmembrane helix</keyword>
<evidence type="ECO:0000313" key="9">
    <source>
        <dbReference type="EMBL" id="KAJ8752750.1"/>
    </source>
</evidence>
<proteinExistence type="predicted"/>
<feature type="transmembrane region" description="Helical" evidence="7">
    <location>
        <begin position="82"/>
        <end position="100"/>
    </location>
</feature>
<feature type="domain" description="Amino acid transporter transmembrane" evidence="8">
    <location>
        <begin position="5"/>
        <end position="185"/>
    </location>
</feature>
<keyword evidence="2" id="KW-0813">Transport</keyword>
<dbReference type="InterPro" id="IPR013057">
    <property type="entry name" value="AA_transpt_TM"/>
</dbReference>
<evidence type="ECO:0000256" key="6">
    <source>
        <dbReference type="ARBA" id="ARBA00023136"/>
    </source>
</evidence>
<dbReference type="PANTHER" id="PTHR22950">
    <property type="entry name" value="AMINO ACID TRANSPORTER"/>
    <property type="match status" value="1"/>
</dbReference>
<dbReference type="GO" id="GO:0015175">
    <property type="term" value="F:neutral L-amino acid transmembrane transporter activity"/>
    <property type="evidence" value="ECO:0007669"/>
    <property type="project" value="TreeGrafter"/>
</dbReference>
<dbReference type="GO" id="GO:0005774">
    <property type="term" value="C:vacuolar membrane"/>
    <property type="evidence" value="ECO:0007669"/>
    <property type="project" value="TreeGrafter"/>
</dbReference>
<dbReference type="PANTHER" id="PTHR22950:SF674">
    <property type="entry name" value="AMINO ACID TRANSPORTER AVT3A"/>
    <property type="match status" value="1"/>
</dbReference>
<accession>A0AAV8SL23</accession>
<evidence type="ECO:0000259" key="8">
    <source>
        <dbReference type="Pfam" id="PF01490"/>
    </source>
</evidence>
<dbReference type="AlphaFoldDB" id="A0AAV8SL23"/>
<dbReference type="Proteomes" id="UP001159364">
    <property type="component" value="Linkage Group LG10"/>
</dbReference>
<evidence type="ECO:0000256" key="3">
    <source>
        <dbReference type="ARBA" id="ARBA00022692"/>
    </source>
</evidence>
<feature type="transmembrane region" description="Helical" evidence="7">
    <location>
        <begin position="7"/>
        <end position="29"/>
    </location>
</feature>